<gene>
    <name evidence="2" type="ORF">ET471_12645</name>
</gene>
<reference evidence="2 3" key="1">
    <citation type="submission" date="2019-01" db="EMBL/GenBank/DDBJ databases">
        <title>Genome sequencing of strain FW10M-9.</title>
        <authorList>
            <person name="Heo J."/>
            <person name="Kim S.-J."/>
            <person name="Kim J.-S."/>
            <person name="Hong S.-B."/>
            <person name="Kwon S.-W."/>
        </authorList>
    </citation>
    <scope>NUCLEOTIDE SEQUENCE [LARGE SCALE GENOMIC DNA]</scope>
    <source>
        <strain evidence="2 3">FW10M-9</strain>
    </source>
</reference>
<feature type="signal peptide" evidence="1">
    <location>
        <begin position="1"/>
        <end position="21"/>
    </location>
</feature>
<protein>
    <recommendedName>
        <fullName evidence="4">Bacterial spore germination immunoglobulin-like domain-containing protein</fullName>
    </recommendedName>
</protein>
<accession>A0A4P6F576</accession>
<name>A0A4P6F576_9MICO</name>
<dbReference type="OrthoDB" id="3787526at2"/>
<keyword evidence="3" id="KW-1185">Reference proteome</keyword>
<sequence>MDRRRAAAVVVVALGALPTSAGCSATASPGAASCVAPEVSAPAGAAPGAQIEVDGRHFFDDCFDTGQAGTPAGTTGMEPVLTVDGVRHDVDLVEPLDADAEGRWTVRLAVPGDLAPGASLRVGVSAHGIDYLSDAVSIVAP</sequence>
<dbReference type="KEGG" id="xya:ET471_12645"/>
<dbReference type="PROSITE" id="PS51257">
    <property type="entry name" value="PROKAR_LIPOPROTEIN"/>
    <property type="match status" value="1"/>
</dbReference>
<dbReference type="Proteomes" id="UP000292118">
    <property type="component" value="Chromosome"/>
</dbReference>
<dbReference type="AlphaFoldDB" id="A0A4P6F576"/>
<feature type="chain" id="PRO_5039354517" description="Bacterial spore germination immunoglobulin-like domain-containing protein" evidence="1">
    <location>
        <begin position="22"/>
        <end position="141"/>
    </location>
</feature>
<keyword evidence="1" id="KW-0732">Signal</keyword>
<dbReference type="RefSeq" id="WP_129188829.1">
    <property type="nucleotide sequence ID" value="NZ_CP035493.1"/>
</dbReference>
<evidence type="ECO:0008006" key="4">
    <source>
        <dbReference type="Google" id="ProtNLM"/>
    </source>
</evidence>
<evidence type="ECO:0000256" key="1">
    <source>
        <dbReference type="SAM" id="SignalP"/>
    </source>
</evidence>
<evidence type="ECO:0000313" key="2">
    <source>
        <dbReference type="EMBL" id="QAY70764.1"/>
    </source>
</evidence>
<organism evidence="2 3">
    <name type="scientific">Xylanimonas protaetiae</name>
    <dbReference type="NCBI Taxonomy" id="2509457"/>
    <lineage>
        <taxon>Bacteria</taxon>
        <taxon>Bacillati</taxon>
        <taxon>Actinomycetota</taxon>
        <taxon>Actinomycetes</taxon>
        <taxon>Micrococcales</taxon>
        <taxon>Promicromonosporaceae</taxon>
        <taxon>Xylanimonas</taxon>
    </lineage>
</organism>
<proteinExistence type="predicted"/>
<evidence type="ECO:0000313" key="3">
    <source>
        <dbReference type="Proteomes" id="UP000292118"/>
    </source>
</evidence>
<dbReference type="EMBL" id="CP035493">
    <property type="protein sequence ID" value="QAY70764.1"/>
    <property type="molecule type" value="Genomic_DNA"/>
</dbReference>